<dbReference type="AlphaFoldDB" id="A0A078L3X7"/>
<feature type="signal peptide" evidence="1">
    <location>
        <begin position="1"/>
        <end position="24"/>
    </location>
</feature>
<gene>
    <name evidence="2" type="ORF">BN59_03153</name>
</gene>
<evidence type="ECO:0000256" key="1">
    <source>
        <dbReference type="SAM" id="SignalP"/>
    </source>
</evidence>
<feature type="chain" id="PRO_5009744211" description="PXPV repeat (3 copies)" evidence="1">
    <location>
        <begin position="25"/>
        <end position="85"/>
    </location>
</feature>
<accession>A0A078L3X7</accession>
<name>A0A078L3X7_9GAMM</name>
<protein>
    <recommendedName>
        <fullName evidence="4">PXPV repeat (3 copies)</fullName>
    </recommendedName>
</protein>
<proteinExistence type="predicted"/>
<keyword evidence="1" id="KW-0732">Signal</keyword>
<organism evidence="2 3">
    <name type="scientific">Legionella massiliensis</name>
    <dbReference type="NCBI Taxonomy" id="1034943"/>
    <lineage>
        <taxon>Bacteria</taxon>
        <taxon>Pseudomonadati</taxon>
        <taxon>Pseudomonadota</taxon>
        <taxon>Gammaproteobacteria</taxon>
        <taxon>Legionellales</taxon>
        <taxon>Legionellaceae</taxon>
        <taxon>Legionella</taxon>
    </lineage>
</organism>
<dbReference type="Proteomes" id="UP000044071">
    <property type="component" value="Unassembled WGS sequence"/>
</dbReference>
<sequence>MITKKIMLTAVLGAATLFSATSFASYYHHPSYQPPVPMVSYHHYQPNIWRNMYFSRWGVSKRYYPGHGRYYRDRGNRYYHQPYWR</sequence>
<dbReference type="EMBL" id="CCSB01000004">
    <property type="protein sequence ID" value="CDZ78839.1"/>
    <property type="molecule type" value="Genomic_DNA"/>
</dbReference>
<evidence type="ECO:0000313" key="3">
    <source>
        <dbReference type="Proteomes" id="UP000044071"/>
    </source>
</evidence>
<reference evidence="2 3" key="1">
    <citation type="submission" date="2014-06" db="EMBL/GenBank/DDBJ databases">
        <authorList>
            <person name="Urmite Genomes Urmite Genomes"/>
        </authorList>
    </citation>
    <scope>NUCLEOTIDE SEQUENCE [LARGE SCALE GENOMIC DNA]</scope>
</reference>
<evidence type="ECO:0000313" key="2">
    <source>
        <dbReference type="EMBL" id="CDZ78839.1"/>
    </source>
</evidence>
<dbReference type="RefSeq" id="WP_044012019.1">
    <property type="nucleotide sequence ID" value="NZ_CCVW01000004.1"/>
</dbReference>
<evidence type="ECO:0008006" key="4">
    <source>
        <dbReference type="Google" id="ProtNLM"/>
    </source>
</evidence>
<keyword evidence="3" id="KW-1185">Reference proteome</keyword>